<name>A0A1I6UP81_9BACI</name>
<evidence type="ECO:0000313" key="5">
    <source>
        <dbReference type="EMBL" id="SFT03276.1"/>
    </source>
</evidence>
<dbReference type="RefSeq" id="WP_062319762.1">
    <property type="nucleotide sequence ID" value="NZ_BJWJ01000032.1"/>
</dbReference>
<organism evidence="5 6">
    <name type="scientific">Halolactibacillus miurensis</name>
    <dbReference type="NCBI Taxonomy" id="306541"/>
    <lineage>
        <taxon>Bacteria</taxon>
        <taxon>Bacillati</taxon>
        <taxon>Bacillota</taxon>
        <taxon>Bacilli</taxon>
        <taxon>Bacillales</taxon>
        <taxon>Bacillaceae</taxon>
        <taxon>Halolactibacillus</taxon>
    </lineage>
</organism>
<dbReference type="FunFam" id="3.90.850.10:FF:000002">
    <property type="entry name" value="2-hydroxyhepta-2,4-diene-1,7-dioate isomerase"/>
    <property type="match status" value="1"/>
</dbReference>
<evidence type="ECO:0000313" key="4">
    <source>
        <dbReference type="EMBL" id="GEM05390.1"/>
    </source>
</evidence>
<dbReference type="Gene3D" id="3.90.850.10">
    <property type="entry name" value="Fumarylacetoacetase-like, C-terminal domain"/>
    <property type="match status" value="1"/>
</dbReference>
<dbReference type="Proteomes" id="UP000199139">
    <property type="component" value="Unassembled WGS sequence"/>
</dbReference>
<evidence type="ECO:0000256" key="2">
    <source>
        <dbReference type="ARBA" id="ARBA00022723"/>
    </source>
</evidence>
<keyword evidence="7" id="KW-1185">Reference proteome</keyword>
<dbReference type="SUPFAM" id="SSF56529">
    <property type="entry name" value="FAH"/>
    <property type="match status" value="1"/>
</dbReference>
<keyword evidence="2" id="KW-0479">Metal-binding</keyword>
<dbReference type="EMBL" id="FPAI01000030">
    <property type="protein sequence ID" value="SFT03276.1"/>
    <property type="molecule type" value="Genomic_DNA"/>
</dbReference>
<accession>A0A1I6UP81</accession>
<feature type="domain" description="Fumarylacetoacetase-like C-terminal" evidence="3">
    <location>
        <begin position="90"/>
        <end position="294"/>
    </location>
</feature>
<dbReference type="GO" id="GO:0019752">
    <property type="term" value="P:carboxylic acid metabolic process"/>
    <property type="evidence" value="ECO:0007669"/>
    <property type="project" value="UniProtKB-ARBA"/>
</dbReference>
<dbReference type="InterPro" id="IPR051121">
    <property type="entry name" value="FAH"/>
</dbReference>
<dbReference type="GO" id="GO:0016853">
    <property type="term" value="F:isomerase activity"/>
    <property type="evidence" value="ECO:0007669"/>
    <property type="project" value="UniProtKB-ARBA"/>
</dbReference>
<dbReference type="STRING" id="306541.SAMN05421668_13020"/>
<evidence type="ECO:0000313" key="6">
    <source>
        <dbReference type="Proteomes" id="UP000199139"/>
    </source>
</evidence>
<evidence type="ECO:0000259" key="3">
    <source>
        <dbReference type="Pfam" id="PF01557"/>
    </source>
</evidence>
<reference evidence="5 6" key="1">
    <citation type="submission" date="2016-10" db="EMBL/GenBank/DDBJ databases">
        <authorList>
            <person name="de Groot N.N."/>
        </authorList>
    </citation>
    <scope>NUCLEOTIDE SEQUENCE [LARGE SCALE GENOMIC DNA]</scope>
    <source>
        <strain evidence="5 6">DSM 17074</strain>
    </source>
</reference>
<dbReference type="GO" id="GO:0046872">
    <property type="term" value="F:metal ion binding"/>
    <property type="evidence" value="ECO:0007669"/>
    <property type="project" value="UniProtKB-KW"/>
</dbReference>
<sequence length="295" mass="32427">MRILTYRLKDSKEAYQVGFLKDTLIYPVDTLKTYIADEAVKQLVTSDPALFYLQLQSLPALKAALEKASQSIGIKQESIEFGPVVTRPSKIICVGVNYLDHVKEMGHDVPKLPVLFSKFSNALIGHEANIMGMAKSDQLDYEVELACVIGKTCTEVDESEALDYLLGYTIANDISARDLQKRTPQWLQGKTLDKSTPVGPVIVTTDELKDPSKLAIRSYVNGDVRQTSSTDQLIFNIPTLIAFISDLITLEPGDLILTGTPHGVGFAEKPPRLLQSGDEVVCEIEGIGTLKNKVD</sequence>
<reference evidence="4 7" key="2">
    <citation type="submission" date="2019-07" db="EMBL/GenBank/DDBJ databases">
        <title>Whole genome shotgun sequence of Halolactibacillus miurensis NBRC 100873.</title>
        <authorList>
            <person name="Hosoyama A."/>
            <person name="Uohara A."/>
            <person name="Ohji S."/>
            <person name="Ichikawa N."/>
        </authorList>
    </citation>
    <scope>NUCLEOTIDE SEQUENCE [LARGE SCALE GENOMIC DNA]</scope>
    <source>
        <strain evidence="4 7">NBRC 100873</strain>
    </source>
</reference>
<dbReference type="AlphaFoldDB" id="A0A1I6UP81"/>
<dbReference type="PANTHER" id="PTHR42796">
    <property type="entry name" value="FUMARYLACETOACETATE HYDROLASE DOMAIN-CONTAINING PROTEIN 2A-RELATED"/>
    <property type="match status" value="1"/>
</dbReference>
<dbReference type="EMBL" id="BJWJ01000032">
    <property type="protein sequence ID" value="GEM05390.1"/>
    <property type="molecule type" value="Genomic_DNA"/>
</dbReference>
<evidence type="ECO:0000313" key="7">
    <source>
        <dbReference type="Proteomes" id="UP000321773"/>
    </source>
</evidence>
<dbReference type="Pfam" id="PF01557">
    <property type="entry name" value="FAA_hydrolase"/>
    <property type="match status" value="1"/>
</dbReference>
<dbReference type="PANTHER" id="PTHR42796:SF4">
    <property type="entry name" value="FUMARYLACETOACETATE HYDROLASE DOMAIN-CONTAINING PROTEIN 2A"/>
    <property type="match status" value="1"/>
</dbReference>
<protein>
    <submittedName>
        <fullName evidence="5">2-keto-4-pentenoate hydratase/2-oxohepta-3-ene-1,7-dioic acid hydratase (Catechol pathway)</fullName>
    </submittedName>
</protein>
<dbReference type="OrthoDB" id="9805307at2"/>
<gene>
    <name evidence="4" type="ORF">HMI01_23780</name>
    <name evidence="5" type="ORF">SAMN05421668_13020</name>
</gene>
<dbReference type="InterPro" id="IPR036663">
    <property type="entry name" value="Fumarylacetoacetase_C_sf"/>
</dbReference>
<proteinExistence type="inferred from homology"/>
<evidence type="ECO:0000256" key="1">
    <source>
        <dbReference type="ARBA" id="ARBA00010211"/>
    </source>
</evidence>
<dbReference type="Proteomes" id="UP000321773">
    <property type="component" value="Unassembled WGS sequence"/>
</dbReference>
<dbReference type="InterPro" id="IPR011234">
    <property type="entry name" value="Fumarylacetoacetase-like_C"/>
</dbReference>
<comment type="similarity">
    <text evidence="1">Belongs to the FAH family.</text>
</comment>